<dbReference type="PROSITE" id="PS00840">
    <property type="entry name" value="SUMT_2"/>
    <property type="match status" value="1"/>
</dbReference>
<dbReference type="Pfam" id="PF02602">
    <property type="entry name" value="HEM4"/>
    <property type="match status" value="1"/>
</dbReference>
<dbReference type="RefSeq" id="WP_147666835.1">
    <property type="nucleotide sequence ID" value="NZ_CP120678.1"/>
</dbReference>
<sequence length="503" mass="54966">MAGMVYLVGAGPGDYKLISMKACECIQKADTIVYDRLADDRLLSYARKDVELIYVGKASSNHTMKQEDINQLLVDKAKEGKIVTRLKGGDPFVFGRGGEEALLLEENHLPFEVVPGITSAISVPAYAGIPVTHRGIATSFAVVTGHEDPTKAKSNMRWEKLATAVDTLVFLMGVENLPHITSKLIENGRSADTPAAVIRWGTKLDQRTLITTVGKAAEDVKLNDIKPPAIFIVGDVVNLREKLAWFDNKPLFGKTVLVTRAREQASLLTGKLEELGARCIEAPAIRIVEPDTYEAMDTAIENLSDYQWLIFTSTNGVERFFNRLNSKQLDARAIRGKVAAIGVSTANALRSYGVLADLIPVEFRAEGIVELMQDMVKPGDKILIPRAKVAREILPQKLRELGAIVDVVTAYQTVSGDVDKDALKAMFVNNEIDLVTFTSSSTVTNLLDILGEDGAKMISSVKTACIGPITMLTCEDHKITPTIVAEEYTISGLVESIKKMFKI</sequence>
<dbReference type="SUPFAM" id="SSF69618">
    <property type="entry name" value="HemD-like"/>
    <property type="match status" value="1"/>
</dbReference>
<dbReference type="CDD" id="cd11642">
    <property type="entry name" value="SUMT"/>
    <property type="match status" value="1"/>
</dbReference>
<evidence type="ECO:0000256" key="5">
    <source>
        <dbReference type="ARBA" id="ARBA00023244"/>
    </source>
</evidence>
<dbReference type="NCBIfam" id="TIGR01469">
    <property type="entry name" value="cobA_cysG_Cterm"/>
    <property type="match status" value="1"/>
</dbReference>
<evidence type="ECO:0000313" key="10">
    <source>
        <dbReference type="Proteomes" id="UP001243623"/>
    </source>
</evidence>
<dbReference type="InterPro" id="IPR050161">
    <property type="entry name" value="Siro_Cobalamin_biosynth"/>
</dbReference>
<dbReference type="KEGG" id="sgbi:P3F81_01945"/>
<gene>
    <name evidence="9" type="primary">cobA</name>
    <name evidence="9" type="ORF">P3F81_01945</name>
</gene>
<dbReference type="SUPFAM" id="SSF53790">
    <property type="entry name" value="Tetrapyrrole methylase"/>
    <property type="match status" value="1"/>
</dbReference>
<feature type="domain" description="Tetrapyrrole biosynthesis uroporphyrinogen III synthase" evidence="8">
    <location>
        <begin position="268"/>
        <end position="495"/>
    </location>
</feature>
<evidence type="ECO:0000313" key="9">
    <source>
        <dbReference type="EMBL" id="WIW71113.1"/>
    </source>
</evidence>
<dbReference type="PANTHER" id="PTHR45790:SF3">
    <property type="entry name" value="S-ADENOSYL-L-METHIONINE-DEPENDENT UROPORPHYRINOGEN III METHYLTRANSFERASE, CHLOROPLASTIC"/>
    <property type="match status" value="1"/>
</dbReference>
<evidence type="ECO:0000256" key="6">
    <source>
        <dbReference type="RuleBase" id="RU003960"/>
    </source>
</evidence>
<dbReference type="FunFam" id="3.40.1010.10:FF:000001">
    <property type="entry name" value="Siroheme synthase"/>
    <property type="match status" value="1"/>
</dbReference>
<dbReference type="Pfam" id="PF00590">
    <property type="entry name" value="TP_methylase"/>
    <property type="match status" value="1"/>
</dbReference>
<accession>A0A9Y2AK06</accession>
<dbReference type="NCBIfam" id="NF004790">
    <property type="entry name" value="PRK06136.1"/>
    <property type="match status" value="1"/>
</dbReference>
<keyword evidence="4" id="KW-0949">S-adenosyl-L-methionine</keyword>
<dbReference type="Gene3D" id="3.40.1010.10">
    <property type="entry name" value="Cobalt-precorrin-4 Transmethylase, Domain 1"/>
    <property type="match status" value="1"/>
</dbReference>
<keyword evidence="2 6" id="KW-0489">Methyltransferase</keyword>
<dbReference type="CDD" id="cd06578">
    <property type="entry name" value="HemD"/>
    <property type="match status" value="1"/>
</dbReference>
<dbReference type="InterPro" id="IPR014777">
    <property type="entry name" value="4pyrrole_Mease_sub1"/>
</dbReference>
<dbReference type="InterPro" id="IPR006366">
    <property type="entry name" value="CobA/CysG_C"/>
</dbReference>
<dbReference type="EMBL" id="CP120678">
    <property type="protein sequence ID" value="WIW71113.1"/>
    <property type="molecule type" value="Genomic_DNA"/>
</dbReference>
<proteinExistence type="inferred from homology"/>
<keyword evidence="3 6" id="KW-0808">Transferase</keyword>
<dbReference type="EC" id="2.1.1.107" evidence="1"/>
<comment type="similarity">
    <text evidence="6">Belongs to the precorrin methyltransferase family.</text>
</comment>
<dbReference type="Gene3D" id="3.30.950.10">
    <property type="entry name" value="Methyltransferase, Cobalt-precorrin-4 Transmethylase, Domain 2"/>
    <property type="match status" value="1"/>
</dbReference>
<keyword evidence="10" id="KW-1185">Reference proteome</keyword>
<feature type="domain" description="Tetrapyrrole methylase" evidence="7">
    <location>
        <begin position="4"/>
        <end position="216"/>
    </location>
</feature>
<reference evidence="9" key="1">
    <citation type="submission" date="2023-03" db="EMBL/GenBank/DDBJ databases">
        <title>Selenobaculum gbiensis gen. nov. sp. nov., a new bacterium isolated from the gut microbiota of IBD patient.</title>
        <authorList>
            <person name="Yeo S."/>
            <person name="Park H."/>
            <person name="Huh C.S."/>
        </authorList>
    </citation>
    <scope>NUCLEOTIDE SEQUENCE</scope>
    <source>
        <strain evidence="9">ICN-92133</strain>
    </source>
</reference>
<dbReference type="InterPro" id="IPR014776">
    <property type="entry name" value="4pyrrole_Mease_sub2"/>
</dbReference>
<dbReference type="Gene3D" id="3.40.50.10090">
    <property type="match status" value="2"/>
</dbReference>
<dbReference type="GO" id="GO:0032259">
    <property type="term" value="P:methylation"/>
    <property type="evidence" value="ECO:0007669"/>
    <property type="project" value="UniProtKB-KW"/>
</dbReference>
<dbReference type="GO" id="GO:0019354">
    <property type="term" value="P:siroheme biosynthetic process"/>
    <property type="evidence" value="ECO:0007669"/>
    <property type="project" value="InterPro"/>
</dbReference>
<dbReference type="GO" id="GO:0004851">
    <property type="term" value="F:uroporphyrin-III C-methyltransferase activity"/>
    <property type="evidence" value="ECO:0007669"/>
    <property type="project" value="UniProtKB-EC"/>
</dbReference>
<organism evidence="9 10">
    <name type="scientific">Selenobaculum gibii</name>
    <dbReference type="NCBI Taxonomy" id="3054208"/>
    <lineage>
        <taxon>Bacteria</taxon>
        <taxon>Bacillati</taxon>
        <taxon>Bacillota</taxon>
        <taxon>Negativicutes</taxon>
        <taxon>Selenomonadales</taxon>
        <taxon>Selenomonadaceae</taxon>
        <taxon>Selenobaculum</taxon>
    </lineage>
</organism>
<dbReference type="Proteomes" id="UP001243623">
    <property type="component" value="Chromosome"/>
</dbReference>
<evidence type="ECO:0000256" key="4">
    <source>
        <dbReference type="ARBA" id="ARBA00022691"/>
    </source>
</evidence>
<dbReference type="InterPro" id="IPR035996">
    <property type="entry name" value="4pyrrol_Methylase_sf"/>
</dbReference>
<evidence type="ECO:0000256" key="2">
    <source>
        <dbReference type="ARBA" id="ARBA00022603"/>
    </source>
</evidence>
<dbReference type="InterPro" id="IPR000878">
    <property type="entry name" value="4pyrrol_Mease"/>
</dbReference>
<evidence type="ECO:0000259" key="7">
    <source>
        <dbReference type="Pfam" id="PF00590"/>
    </source>
</evidence>
<protein>
    <recommendedName>
        <fullName evidence="1">uroporphyrinogen-III C-methyltransferase</fullName>
        <ecNumber evidence="1">2.1.1.107</ecNumber>
    </recommendedName>
</protein>
<dbReference type="FunFam" id="3.30.950.10:FF:000001">
    <property type="entry name" value="Siroheme synthase"/>
    <property type="match status" value="1"/>
</dbReference>
<evidence type="ECO:0000256" key="1">
    <source>
        <dbReference type="ARBA" id="ARBA00012162"/>
    </source>
</evidence>
<dbReference type="InterPro" id="IPR003754">
    <property type="entry name" value="4pyrrol_synth_uPrphyn_synth"/>
</dbReference>
<evidence type="ECO:0000256" key="3">
    <source>
        <dbReference type="ARBA" id="ARBA00022679"/>
    </source>
</evidence>
<dbReference type="InterPro" id="IPR036108">
    <property type="entry name" value="4pyrrol_syn_uPrphyn_synt_sf"/>
</dbReference>
<dbReference type="PANTHER" id="PTHR45790">
    <property type="entry name" value="SIROHEME SYNTHASE-RELATED"/>
    <property type="match status" value="1"/>
</dbReference>
<name>A0A9Y2AK06_9FIRM</name>
<dbReference type="InterPro" id="IPR003043">
    <property type="entry name" value="Uropor_MeTrfase_CS"/>
</dbReference>
<dbReference type="AlphaFoldDB" id="A0A9Y2AK06"/>
<evidence type="ECO:0000259" key="8">
    <source>
        <dbReference type="Pfam" id="PF02602"/>
    </source>
</evidence>
<keyword evidence="5" id="KW-0627">Porphyrin biosynthesis</keyword>
<dbReference type="GO" id="GO:0004852">
    <property type="term" value="F:uroporphyrinogen-III synthase activity"/>
    <property type="evidence" value="ECO:0007669"/>
    <property type="project" value="InterPro"/>
</dbReference>